<name>A0ACB8UME5_9EURO</name>
<dbReference type="EMBL" id="JALBCA010000192">
    <property type="protein sequence ID" value="KAI2381636.1"/>
    <property type="molecule type" value="Genomic_DNA"/>
</dbReference>
<protein>
    <submittedName>
        <fullName evidence="1">Uncharacterized protein</fullName>
    </submittedName>
</protein>
<gene>
    <name evidence="1" type="ORF">LOY88_006700</name>
</gene>
<proteinExistence type="predicted"/>
<comment type="caution">
    <text evidence="1">The sequence shown here is derived from an EMBL/GenBank/DDBJ whole genome shotgun (WGS) entry which is preliminary data.</text>
</comment>
<evidence type="ECO:0000313" key="1">
    <source>
        <dbReference type="EMBL" id="KAI2381636.1"/>
    </source>
</evidence>
<accession>A0ACB8UME5</accession>
<sequence length="437" mass="50193">MVSPIVRISPYELHISDPEFYGTLYSHSSPRDKCAYYVKPFDFPQSSFGTIDARLHRLRRGAINPFFSRGKVLKQESLIQELVFKFCKRVENFGKPGAVIPLSLGFTCLITDLITSYVMGRSYHYIDQPNWHPHWGQTLRDASEFGMLARQVTWVLPILKSIPQVWAEALNPGLCLFFTLTRRTQDRISETQKERDSMEKGELRFEKKQTLIDQVLDSKLAAEEKSSERLAQEIRSAIGAGTETTSNALTVTMFHVLSNPETLRRLQRELQELEPDLDAVTNLCDLEKLPYLSSCILEGLRLSYGVSTRLQRKSNTAIQYKEFSIPPGTAVGMTSVLQHHDEHIFPNSHDFLPERWLDPVERKRLDKYLVTFSKGSRRCIGMNLAQAAMYTTVAELVRRFDMELHGTTRDDIDVKHDLFIPRPKNLKTLGLQVKLKR</sequence>
<organism evidence="1">
    <name type="scientific">Ophidiomyces ophidiicola</name>
    <dbReference type="NCBI Taxonomy" id="1387563"/>
    <lineage>
        <taxon>Eukaryota</taxon>
        <taxon>Fungi</taxon>
        <taxon>Dikarya</taxon>
        <taxon>Ascomycota</taxon>
        <taxon>Pezizomycotina</taxon>
        <taxon>Eurotiomycetes</taxon>
        <taxon>Eurotiomycetidae</taxon>
        <taxon>Onygenales</taxon>
        <taxon>Onygenaceae</taxon>
        <taxon>Ophidiomyces</taxon>
    </lineage>
</organism>
<reference evidence="1" key="1">
    <citation type="journal article" date="2022" name="bioRxiv">
        <title>Population genetic analysis of Ophidiomyces ophidiicola, the causative agent of snake fungal disease, indicates recent introductions to the USA.</title>
        <authorList>
            <person name="Ladner J.T."/>
            <person name="Palmer J.M."/>
            <person name="Ettinger C.L."/>
            <person name="Stajich J.E."/>
            <person name="Farrell T.M."/>
            <person name="Glorioso B.M."/>
            <person name="Lawson B."/>
            <person name="Price S.J."/>
            <person name="Stengle A.G."/>
            <person name="Grear D.A."/>
            <person name="Lorch J.M."/>
        </authorList>
    </citation>
    <scope>NUCLEOTIDE SEQUENCE</scope>
    <source>
        <strain evidence="1">NWHC 24266-5</strain>
    </source>
</reference>